<dbReference type="OrthoDB" id="10251073at2759"/>
<feature type="domain" description="DM2" evidence="2">
    <location>
        <begin position="182"/>
        <end position="259"/>
    </location>
</feature>
<feature type="region of interest" description="Disordered" evidence="1">
    <location>
        <begin position="57"/>
        <end position="183"/>
    </location>
</feature>
<dbReference type="PANTHER" id="PTHR13844">
    <property type="entry name" value="SWI/SNF-RELATED MATRIX-ASSOCIATED ACTIN-DEPENDENT REGULATOR OF CHROMATIN SUBFAMILY D"/>
    <property type="match status" value="1"/>
</dbReference>
<accession>A0A5E4N6M5</accession>
<feature type="compositionally biased region" description="Acidic residues" evidence="1">
    <location>
        <begin position="71"/>
        <end position="95"/>
    </location>
</feature>
<evidence type="ECO:0000313" key="4">
    <source>
        <dbReference type="EMBL" id="VVC39243.1"/>
    </source>
</evidence>
<feature type="compositionally biased region" description="Acidic residues" evidence="1">
    <location>
        <begin position="113"/>
        <end position="125"/>
    </location>
</feature>
<dbReference type="Proteomes" id="UP000325440">
    <property type="component" value="Unassembled WGS sequence"/>
</dbReference>
<feature type="compositionally biased region" description="Basic residues" evidence="1">
    <location>
        <begin position="137"/>
        <end position="151"/>
    </location>
</feature>
<gene>
    <name evidence="4" type="ORF">CINCED_3A006482</name>
</gene>
<feature type="compositionally biased region" description="Basic residues" evidence="1">
    <location>
        <begin position="165"/>
        <end position="174"/>
    </location>
</feature>
<dbReference type="Pfam" id="PF02201">
    <property type="entry name" value="SWIB"/>
    <property type="match status" value="1"/>
</dbReference>
<dbReference type="InterPro" id="IPR019835">
    <property type="entry name" value="SWIB_domain"/>
</dbReference>
<feature type="compositionally biased region" description="Basic residues" evidence="1">
    <location>
        <begin position="99"/>
        <end position="109"/>
    </location>
</feature>
<feature type="domain" description="DEK-C" evidence="3">
    <location>
        <begin position="3"/>
        <end position="58"/>
    </location>
</feature>
<dbReference type="PROSITE" id="PS51925">
    <property type="entry name" value="SWIB_MDM2"/>
    <property type="match status" value="1"/>
</dbReference>
<dbReference type="SMART" id="SM00151">
    <property type="entry name" value="SWIB"/>
    <property type="match status" value="1"/>
</dbReference>
<dbReference type="SUPFAM" id="SSF109715">
    <property type="entry name" value="DEK C-terminal domain"/>
    <property type="match status" value="1"/>
</dbReference>
<dbReference type="Pfam" id="PF08766">
    <property type="entry name" value="DEK_C"/>
    <property type="match status" value="1"/>
</dbReference>
<evidence type="ECO:0000313" key="5">
    <source>
        <dbReference type="Proteomes" id="UP000325440"/>
    </source>
</evidence>
<dbReference type="InterPro" id="IPR036885">
    <property type="entry name" value="SWIB_MDM2_dom_sf"/>
</dbReference>
<dbReference type="CDD" id="cd10567">
    <property type="entry name" value="SWIB-MDM2_like"/>
    <property type="match status" value="1"/>
</dbReference>
<name>A0A5E4N6M5_9HEMI</name>
<evidence type="ECO:0000256" key="1">
    <source>
        <dbReference type="SAM" id="MobiDB-lite"/>
    </source>
</evidence>
<reference evidence="4 5" key="1">
    <citation type="submission" date="2019-08" db="EMBL/GenBank/DDBJ databases">
        <authorList>
            <person name="Alioto T."/>
            <person name="Alioto T."/>
            <person name="Gomez Garrido J."/>
        </authorList>
    </citation>
    <scope>NUCLEOTIDE SEQUENCE [LARGE SCALE GENOMIC DNA]</scope>
</reference>
<organism evidence="4 5">
    <name type="scientific">Cinara cedri</name>
    <dbReference type="NCBI Taxonomy" id="506608"/>
    <lineage>
        <taxon>Eukaryota</taxon>
        <taxon>Metazoa</taxon>
        <taxon>Ecdysozoa</taxon>
        <taxon>Arthropoda</taxon>
        <taxon>Hexapoda</taxon>
        <taxon>Insecta</taxon>
        <taxon>Pterygota</taxon>
        <taxon>Neoptera</taxon>
        <taxon>Paraneoptera</taxon>
        <taxon>Hemiptera</taxon>
        <taxon>Sternorrhyncha</taxon>
        <taxon>Aphidomorpha</taxon>
        <taxon>Aphidoidea</taxon>
        <taxon>Aphididae</taxon>
        <taxon>Lachninae</taxon>
        <taxon>Cinara</taxon>
    </lineage>
</organism>
<dbReference type="InterPro" id="IPR003121">
    <property type="entry name" value="SWIB_MDM2_domain"/>
</dbReference>
<keyword evidence="5" id="KW-1185">Reference proteome</keyword>
<dbReference type="Gene3D" id="1.10.10.60">
    <property type="entry name" value="Homeodomain-like"/>
    <property type="match status" value="1"/>
</dbReference>
<evidence type="ECO:0000259" key="2">
    <source>
        <dbReference type="PROSITE" id="PS51925"/>
    </source>
</evidence>
<sequence length="259" mass="28675">MSDVSKETLKKEIAALLKGADLSKTSAKKIRQELEKKLDADLDDRKKEIDALVMEGIKKAKATKKNGKGDSDDDNDDDEDDAENDDDDEEDEEEEVKPAKKAAPPKRKKADSSDESAGSDDDDGDKNDGDYSPKKGTPSKKKAPAAKRGRKKKDDSDSDEEWKSAKKGAKKAGGAKRGANSGYTKSITLSPELASLMGTEALPRHEVVKKMWAIIKERNLYDPTNKQYAICDDDLMKVIGVKRFRTFGMMKFLKNHFIS</sequence>
<evidence type="ECO:0000259" key="3">
    <source>
        <dbReference type="PROSITE" id="PS51998"/>
    </source>
</evidence>
<dbReference type="InterPro" id="IPR014876">
    <property type="entry name" value="DEK_C"/>
</dbReference>
<proteinExistence type="predicted"/>
<dbReference type="Gene3D" id="1.10.245.10">
    <property type="entry name" value="SWIB/MDM2 domain"/>
    <property type="match status" value="1"/>
</dbReference>
<dbReference type="PROSITE" id="PS51998">
    <property type="entry name" value="DEK_C"/>
    <property type="match status" value="1"/>
</dbReference>
<protein>
    <submittedName>
        <fullName evidence="4">SWIB/MDM2 domain,SWIB domain,DEK, C-terminal</fullName>
    </submittedName>
</protein>
<dbReference type="SUPFAM" id="SSF47592">
    <property type="entry name" value="SWIB/MDM2 domain"/>
    <property type="match status" value="1"/>
</dbReference>
<dbReference type="AlphaFoldDB" id="A0A5E4N6M5"/>
<dbReference type="EMBL" id="CABPRJ010001894">
    <property type="protein sequence ID" value="VVC39243.1"/>
    <property type="molecule type" value="Genomic_DNA"/>
</dbReference>